<evidence type="ECO:0000256" key="4">
    <source>
        <dbReference type="SAM" id="MobiDB-lite"/>
    </source>
</evidence>
<dbReference type="SMART" id="SM00320">
    <property type="entry name" value="WD40"/>
    <property type="match status" value="6"/>
</dbReference>
<keyword evidence="1 3" id="KW-0853">WD repeat</keyword>
<feature type="compositionally biased region" description="Basic and acidic residues" evidence="4">
    <location>
        <begin position="1276"/>
        <end position="1298"/>
    </location>
</feature>
<evidence type="ECO:0000256" key="2">
    <source>
        <dbReference type="ARBA" id="ARBA00022737"/>
    </source>
</evidence>
<dbReference type="SUPFAM" id="SSF48371">
    <property type="entry name" value="ARM repeat"/>
    <property type="match status" value="1"/>
</dbReference>
<proteinExistence type="predicted"/>
<evidence type="ECO:0000256" key="3">
    <source>
        <dbReference type="PROSITE-ProRule" id="PRU00221"/>
    </source>
</evidence>
<evidence type="ECO:0000256" key="1">
    <source>
        <dbReference type="ARBA" id="ARBA00022574"/>
    </source>
</evidence>
<feature type="region of interest" description="Disordered" evidence="4">
    <location>
        <begin position="976"/>
        <end position="1030"/>
    </location>
</feature>
<evidence type="ECO:0000313" key="5">
    <source>
        <dbReference type="EMBL" id="EGF83510.1"/>
    </source>
</evidence>
<dbReference type="PANTHER" id="PTHR45532">
    <property type="entry name" value="WD REPEAT-CONTAINING PROTEIN 97"/>
    <property type="match status" value="1"/>
</dbReference>
<reference evidence="5 6" key="1">
    <citation type="submission" date="2009-12" db="EMBL/GenBank/DDBJ databases">
        <title>The draft genome of Batrachochytrium dendrobatidis.</title>
        <authorList>
            <consortium name="US DOE Joint Genome Institute (JGI-PGF)"/>
            <person name="Kuo A."/>
            <person name="Salamov A."/>
            <person name="Schmutz J."/>
            <person name="Lucas S."/>
            <person name="Pitluck S."/>
            <person name="Rosenblum E."/>
            <person name="Stajich J."/>
            <person name="Eisen M."/>
            <person name="Grigoriev I.V."/>
        </authorList>
    </citation>
    <scope>NUCLEOTIDE SEQUENCE [LARGE SCALE GENOMIC DNA]</scope>
    <source>
        <strain evidence="6">JAM81 / FGSC 10211</strain>
    </source>
</reference>
<keyword evidence="2" id="KW-0677">Repeat</keyword>
<dbReference type="InterPro" id="IPR001680">
    <property type="entry name" value="WD40_rpt"/>
</dbReference>
<dbReference type="STRING" id="684364.F4NTI5"/>
<dbReference type="InterPro" id="IPR015943">
    <property type="entry name" value="WD40/YVTN_repeat-like_dom_sf"/>
</dbReference>
<dbReference type="PROSITE" id="PS50082">
    <property type="entry name" value="WD_REPEATS_2"/>
    <property type="match status" value="3"/>
</dbReference>
<feature type="compositionally biased region" description="Basic residues" evidence="4">
    <location>
        <begin position="1192"/>
        <end position="1223"/>
    </location>
</feature>
<feature type="region of interest" description="Disordered" evidence="4">
    <location>
        <begin position="1187"/>
        <end position="1232"/>
    </location>
</feature>
<dbReference type="InterPro" id="IPR011989">
    <property type="entry name" value="ARM-like"/>
</dbReference>
<dbReference type="Pfam" id="PF00400">
    <property type="entry name" value="WD40"/>
    <property type="match status" value="3"/>
</dbReference>
<dbReference type="Proteomes" id="UP000007241">
    <property type="component" value="Unassembled WGS sequence"/>
</dbReference>
<feature type="repeat" description="WD" evidence="3">
    <location>
        <begin position="626"/>
        <end position="661"/>
    </location>
</feature>
<dbReference type="RefSeq" id="XP_006675517.1">
    <property type="nucleotide sequence ID" value="XM_006675454.1"/>
</dbReference>
<protein>
    <submittedName>
        <fullName evidence="5">Uncharacterized protein</fullName>
    </submittedName>
</protein>
<dbReference type="InterPro" id="IPR036322">
    <property type="entry name" value="WD40_repeat_dom_sf"/>
</dbReference>
<dbReference type="Gene3D" id="1.25.10.10">
    <property type="entry name" value="Leucine-rich Repeat Variant"/>
    <property type="match status" value="1"/>
</dbReference>
<feature type="repeat" description="WD" evidence="3">
    <location>
        <begin position="368"/>
        <end position="400"/>
    </location>
</feature>
<dbReference type="GeneID" id="18237889"/>
<feature type="region of interest" description="Disordered" evidence="4">
    <location>
        <begin position="1142"/>
        <end position="1163"/>
    </location>
</feature>
<dbReference type="PROSITE" id="PS50294">
    <property type="entry name" value="WD_REPEATS_REGION"/>
    <property type="match status" value="2"/>
</dbReference>
<feature type="repeat" description="WD" evidence="3">
    <location>
        <begin position="436"/>
        <end position="458"/>
    </location>
</feature>
<dbReference type="PRINTS" id="PR00320">
    <property type="entry name" value="GPROTEINBRPT"/>
</dbReference>
<dbReference type="InterPro" id="IPR016024">
    <property type="entry name" value="ARM-type_fold"/>
</dbReference>
<dbReference type="OrthoDB" id="6262491at2759"/>
<dbReference type="PANTHER" id="PTHR45532:SF1">
    <property type="entry name" value="WD REPEAT-CONTAINING PROTEIN 97"/>
    <property type="match status" value="1"/>
</dbReference>
<name>F4NTI5_BATDJ</name>
<dbReference type="InterPro" id="IPR020472">
    <property type="entry name" value="WD40_PAC1"/>
</dbReference>
<feature type="region of interest" description="Disordered" evidence="4">
    <location>
        <begin position="1273"/>
        <end position="1301"/>
    </location>
</feature>
<accession>F4NTI5</accession>
<dbReference type="SUPFAM" id="SSF50978">
    <property type="entry name" value="WD40 repeat-like"/>
    <property type="match status" value="2"/>
</dbReference>
<dbReference type="Gene3D" id="2.130.10.10">
    <property type="entry name" value="YVTN repeat-like/Quinoprotein amine dehydrogenase"/>
    <property type="match status" value="3"/>
</dbReference>
<dbReference type="HOGENOM" id="CLU_239254_0_0_1"/>
<organism evidence="5 6">
    <name type="scientific">Batrachochytrium dendrobatidis (strain JAM81 / FGSC 10211)</name>
    <name type="common">Frog chytrid fungus</name>
    <dbReference type="NCBI Taxonomy" id="684364"/>
    <lineage>
        <taxon>Eukaryota</taxon>
        <taxon>Fungi</taxon>
        <taxon>Fungi incertae sedis</taxon>
        <taxon>Chytridiomycota</taxon>
        <taxon>Chytridiomycota incertae sedis</taxon>
        <taxon>Chytridiomycetes</taxon>
        <taxon>Rhizophydiales</taxon>
        <taxon>Rhizophydiales incertae sedis</taxon>
        <taxon>Batrachochytrium</taxon>
    </lineage>
</organism>
<evidence type="ECO:0000313" key="6">
    <source>
        <dbReference type="Proteomes" id="UP000007241"/>
    </source>
</evidence>
<keyword evidence="6" id="KW-1185">Reference proteome</keyword>
<dbReference type="EMBL" id="GL882879">
    <property type="protein sequence ID" value="EGF83510.1"/>
    <property type="molecule type" value="Genomic_DNA"/>
</dbReference>
<feature type="compositionally biased region" description="Low complexity" evidence="4">
    <location>
        <begin position="976"/>
        <end position="988"/>
    </location>
</feature>
<dbReference type="InParanoid" id="F4NTI5"/>
<gene>
    <name evidence="5" type="ORF">BATDEDRAFT_22273</name>
</gene>
<sequence length="1854" mass="207267">MVKDSQQRPTSSISFCDAPVKGTVRKPALGIIQDHSTNTKSRAQIRTRNVELKPLDPQAALAVQPWSIVRTNIANQLATKNIISPMDLTNIMLHIQTSPKQKPSAKFLAASSSKASYPQHSTSVANTSSITSESEMGPIKLEPTSQAQQGAVPAMSITIPHGFLPLRTLAHARSTIQSVIYIPNSSMFVSLDASHINLWKGGVRINKFSTQPVDKNNGTRQCNTLSRSSGNTPLPGIVAISKWVYLDKLRIFVIANTKLQLKILDAHFEELCSISNPKPVLRFILILLKVLNTFRQRTKLYVAKLGVSGLIHKELFILSNPRAIIRNLEEEWVTFIYYERLLDRFFAVCDTSLYVYDYESGDRIDSFHNIHELAITCIVFYEPFEYIITGGKDGSIKIWNARKYLMFDFHEHFNAITGLLLVEKGCEASPGSVPVLLSSSLDATIRMWNFETGQSLYRLDTNLPCLGIAFIKSNHFYHYTKADIQLWNINRYQLTFAFFRSTPFIIKRVTHPTKPARILTAVADGSLKMISPVSGIVIGTGFPIHKDTQTKDVAWNMNSELVNREKIECICGLDFYNHIMGISAGADIRIVPKSKKIPAFFLVAGTESGQIINLNLDQRGKQELLCQAHSARITMLNFDPKDLVLVSGAQDYIIKVWAVTSVDNRSPFGGSILSAMQSQNVPSQTISLSSIAVISINGFEVPSKIISLSMQEPKMAVPFNGGIVISSYSTDHTVTPGKVDQEQGGHVCAIASAYDFGLWASANKDGTVKIWDADNTIVREIQFGEPITCLCFANERNDLLVGVADQISIVRVQDYMTYPMLKQLVTRAYMDDESEIPVLFDPNLDFWEYRYEQELKQSKKVEDWHMQKEEVRDAANSEDQLSYLLQLPKQRRTNIVGRYNKRVFLARETTAFFRSIRLHPKQTLGQQLEPSVTSHGSTEVLSGATSEPYLAEYIQPTSPTTIKEIVIPEPQAVISESQTVSSEQQTVVPDPQTVSSEPQIVDSEDNILNKKQQESQSSTEPIKSSEADLSDLVLSPTSLESQKENTAAVTTPLLKPVNRTLIHQRMLRAHIALPNSTIIGEIQPVKQMRNRQSRQETNYKEVGDDNFFNNRVKFEASAFYNEDSKIASRKMSVKAAIEVARRSRPHRPSVFSSHFDNHQIDLEDDNDDASFQALQEEMLVEIDNIDEQVSSRKAHTSGAKSKKSKKSSHKKGKNDHSKGKSKSKAITVPSPEEILAEPIQSIVTPIDSTDLEVDAPSAESMPQPVTSVSMLTHAVHKSEEKPQSMPEKPSKNVTHSEKGSLSGVSSINFSDIIRHRRPSSHIEFHPLNPHVVNIAHQPCADNLYSTPHDSQSINVQRNSELIKPHRNSSATQVKPPVLSDNLQDLLVELQDVKLPLPTSTPAPDLYSNLKGAFQKFRKQAEENVPEEDEEEPADFVWKMFRDQKNSNDVANPTSPVNAQSQEEVVSKPLELTEIASGLTNILKNGPVEDQIQSSKALMSLFQTFGMDFKDPVSYFILPQIDQLNHEDPRVRIAMCKNISKFHMHQSTILPSLIYSLDDSSPDVVNAAIHGLGQLGITNTTMLQNAMVRLGMLKEDFDKTGIDVIERHKIKSALDHIQKSQIANAEVDKWVSSIYKNPSYFKRTDSYCEHLAGKFFPPDANNFGMSTKPLDIRQLDSIPIRNQPKGPALSESSNTHTYLNGWDVDSNINMQILHSRSKPIVNKVDPRTKANTYRPPLPRESRYTFNVLNKPSNSIAKTDLFYSSRNTDRLARKCTESRTMASTVIVNARAITAGYTFESQPVTKVGKFATPSDLVWMRPNTTGSIFKKGYKTPTFNLCPKTADASGLAKDYFPPL</sequence>